<protein>
    <submittedName>
        <fullName evidence="3">Uncharacterized protein</fullName>
    </submittedName>
</protein>
<feature type="region of interest" description="Disordered" evidence="1">
    <location>
        <begin position="27"/>
        <end position="51"/>
    </location>
</feature>
<dbReference type="Gramene" id="mRNA:HanXRQr2_Chr16g0758871">
    <property type="protein sequence ID" value="CDS:HanXRQr2_Chr16g0758871.1"/>
    <property type="gene ID" value="HanXRQr2_Chr16g0758871"/>
</dbReference>
<reference evidence="2 4" key="1">
    <citation type="journal article" date="2017" name="Nature">
        <title>The sunflower genome provides insights into oil metabolism, flowering and Asterid evolution.</title>
        <authorList>
            <person name="Badouin H."/>
            <person name="Gouzy J."/>
            <person name="Grassa C.J."/>
            <person name="Murat F."/>
            <person name="Staton S.E."/>
            <person name="Cottret L."/>
            <person name="Lelandais-Briere C."/>
            <person name="Owens G.L."/>
            <person name="Carrere S."/>
            <person name="Mayjonade B."/>
            <person name="Legrand L."/>
            <person name="Gill N."/>
            <person name="Kane N.C."/>
            <person name="Bowers J.E."/>
            <person name="Hubner S."/>
            <person name="Bellec A."/>
            <person name="Berard A."/>
            <person name="Berges H."/>
            <person name="Blanchet N."/>
            <person name="Boniface M.C."/>
            <person name="Brunel D."/>
            <person name="Catrice O."/>
            <person name="Chaidir N."/>
            <person name="Claudel C."/>
            <person name="Donnadieu C."/>
            <person name="Faraut T."/>
            <person name="Fievet G."/>
            <person name="Helmstetter N."/>
            <person name="King M."/>
            <person name="Knapp S.J."/>
            <person name="Lai Z."/>
            <person name="Le Paslier M.C."/>
            <person name="Lippi Y."/>
            <person name="Lorenzon L."/>
            <person name="Mandel J.R."/>
            <person name="Marage G."/>
            <person name="Marchand G."/>
            <person name="Marquand E."/>
            <person name="Bret-Mestries E."/>
            <person name="Morien E."/>
            <person name="Nambeesan S."/>
            <person name="Nguyen T."/>
            <person name="Pegot-Espagnet P."/>
            <person name="Pouilly N."/>
            <person name="Raftis F."/>
            <person name="Sallet E."/>
            <person name="Schiex T."/>
            <person name="Thomas J."/>
            <person name="Vandecasteele C."/>
            <person name="Vares D."/>
            <person name="Vear F."/>
            <person name="Vautrin S."/>
            <person name="Crespi M."/>
            <person name="Mangin B."/>
            <person name="Burke J.M."/>
            <person name="Salse J."/>
            <person name="Munos S."/>
            <person name="Vincourt P."/>
            <person name="Rieseberg L.H."/>
            <person name="Langlade N.B."/>
        </authorList>
    </citation>
    <scope>NUCLEOTIDE SEQUENCE [LARGE SCALE GENOMIC DNA]</scope>
    <source>
        <strain evidence="4">cv. SF193</strain>
        <tissue evidence="2">Leaves</tissue>
    </source>
</reference>
<keyword evidence="4" id="KW-1185">Reference proteome</keyword>
<evidence type="ECO:0000256" key="1">
    <source>
        <dbReference type="SAM" id="MobiDB-lite"/>
    </source>
</evidence>
<evidence type="ECO:0000313" key="2">
    <source>
        <dbReference type="EMBL" id="KAF5760901.1"/>
    </source>
</evidence>
<accession>A0A251S0L4</accession>
<reference evidence="2" key="3">
    <citation type="submission" date="2020-06" db="EMBL/GenBank/DDBJ databases">
        <title>Helianthus annuus Genome sequencing and assembly Release 2.</title>
        <authorList>
            <person name="Gouzy J."/>
            <person name="Langlade N."/>
            <person name="Munos S."/>
        </authorList>
    </citation>
    <scope>NUCLEOTIDE SEQUENCE</scope>
    <source>
        <tissue evidence="2">Leaves</tissue>
    </source>
</reference>
<dbReference type="AlphaFoldDB" id="A0A251S0L4"/>
<proteinExistence type="predicted"/>
<sequence>MSSSILSKPATHLVWWSDFGVKETNQSKNRVKEKKNYSEIDKQPSQVSIGA</sequence>
<name>A0A251S0L4_HELAN</name>
<gene>
    <name evidence="3" type="ORF">HannXRQ_Chr16g0519771</name>
    <name evidence="2" type="ORF">HanXRQr2_Chr16g0758871</name>
</gene>
<evidence type="ECO:0000313" key="3">
    <source>
        <dbReference type="EMBL" id="OTF92247.1"/>
    </source>
</evidence>
<organism evidence="3 4">
    <name type="scientific">Helianthus annuus</name>
    <name type="common">Common sunflower</name>
    <dbReference type="NCBI Taxonomy" id="4232"/>
    <lineage>
        <taxon>Eukaryota</taxon>
        <taxon>Viridiplantae</taxon>
        <taxon>Streptophyta</taxon>
        <taxon>Embryophyta</taxon>
        <taxon>Tracheophyta</taxon>
        <taxon>Spermatophyta</taxon>
        <taxon>Magnoliopsida</taxon>
        <taxon>eudicotyledons</taxon>
        <taxon>Gunneridae</taxon>
        <taxon>Pentapetalae</taxon>
        <taxon>asterids</taxon>
        <taxon>campanulids</taxon>
        <taxon>Asterales</taxon>
        <taxon>Asteraceae</taxon>
        <taxon>Asteroideae</taxon>
        <taxon>Heliantheae alliance</taxon>
        <taxon>Heliantheae</taxon>
        <taxon>Helianthus</taxon>
    </lineage>
</organism>
<dbReference type="InParanoid" id="A0A251S0L4"/>
<dbReference type="Proteomes" id="UP000215914">
    <property type="component" value="Chromosome 16"/>
</dbReference>
<dbReference type="EMBL" id="CM007905">
    <property type="protein sequence ID" value="OTF92247.1"/>
    <property type="molecule type" value="Genomic_DNA"/>
</dbReference>
<reference evidence="3" key="2">
    <citation type="submission" date="2017-02" db="EMBL/GenBank/DDBJ databases">
        <title>Sunflower complete genome.</title>
        <authorList>
            <person name="Langlade N."/>
            <person name="Munos S."/>
        </authorList>
    </citation>
    <scope>NUCLEOTIDE SEQUENCE [LARGE SCALE GENOMIC DNA]</scope>
    <source>
        <tissue evidence="3">Leaves</tissue>
    </source>
</reference>
<dbReference type="EMBL" id="MNCJ02000331">
    <property type="protein sequence ID" value="KAF5760901.1"/>
    <property type="molecule type" value="Genomic_DNA"/>
</dbReference>
<evidence type="ECO:0000313" key="4">
    <source>
        <dbReference type="Proteomes" id="UP000215914"/>
    </source>
</evidence>